<evidence type="ECO:0000256" key="8">
    <source>
        <dbReference type="ARBA" id="ARBA00048141"/>
    </source>
</evidence>
<sequence>MQESIDRAKGLIESLPYMQEFRHKTVVIKYGGHAMVDENLKKQFALDVILMKHIGINPVIVHGGGPQINRLLDRLEIKPCYVQGMRVTDGETMSVVEMVLVGKVNKEIVGNINHCGGRAVGLSGRDGDLIYAEKMCVSKKNDEALKDAPPELIDLGRVGQVTAVNPEILLALEKNDFIPVIAPVGVGEDGQAFNINADLVAAAIAGELQAAKLVLLTDVAGVQDGEGTLCRSLKQDDIEKLIEQETIGGGMIPKVRCCADALSRGVVKTHIIDGRIEHAILLEIFTKDGIGTEIV</sequence>
<gene>
    <name evidence="9 11" type="primary">argB</name>
    <name evidence="11" type="ORF">JYU06_01625</name>
</gene>
<dbReference type="Proteomes" id="UP000717534">
    <property type="component" value="Unassembled WGS sequence"/>
</dbReference>
<feature type="binding site" evidence="9">
    <location>
        <position position="86"/>
    </location>
    <ligand>
        <name>substrate</name>
    </ligand>
</feature>
<keyword evidence="6 9" id="KW-0418">Kinase</keyword>
<evidence type="ECO:0000256" key="2">
    <source>
        <dbReference type="ARBA" id="ARBA00022571"/>
    </source>
</evidence>
<keyword evidence="5 9" id="KW-0547">Nucleotide-binding</keyword>
<dbReference type="InterPro" id="IPR037528">
    <property type="entry name" value="ArgB"/>
</dbReference>
<dbReference type="EC" id="2.7.2.8" evidence="9"/>
<proteinExistence type="inferred from homology"/>
<dbReference type="NCBIfam" id="TIGR00761">
    <property type="entry name" value="argB"/>
    <property type="match status" value="1"/>
</dbReference>
<dbReference type="InterPro" id="IPR001048">
    <property type="entry name" value="Asp/Glu/Uridylate_kinase"/>
</dbReference>
<evidence type="ECO:0000256" key="7">
    <source>
        <dbReference type="ARBA" id="ARBA00022840"/>
    </source>
</evidence>
<name>A0ABS3ATC0_9BACT</name>
<keyword evidence="4 9" id="KW-0808">Transferase</keyword>
<comment type="caution">
    <text evidence="11">The sequence shown here is derived from an EMBL/GenBank/DDBJ whole genome shotgun (WGS) entry which is preliminary data.</text>
</comment>
<evidence type="ECO:0000259" key="10">
    <source>
        <dbReference type="Pfam" id="PF00696"/>
    </source>
</evidence>
<comment type="subcellular location">
    <subcellularLocation>
        <location evidence="9">Cytoplasm</location>
    </subcellularLocation>
</comment>
<dbReference type="InterPro" id="IPR001057">
    <property type="entry name" value="Glu/AcGlu_kinase"/>
</dbReference>
<accession>A0ABS3ATC0</accession>
<feature type="site" description="Transition state stabilizer" evidence="9">
    <location>
        <position position="29"/>
    </location>
</feature>
<feature type="site" description="Transition state stabilizer" evidence="9">
    <location>
        <position position="254"/>
    </location>
</feature>
<dbReference type="GO" id="GO:0003991">
    <property type="term" value="F:acetylglutamate kinase activity"/>
    <property type="evidence" value="ECO:0007669"/>
    <property type="project" value="UniProtKB-EC"/>
</dbReference>
<keyword evidence="3 9" id="KW-0028">Amino-acid biosynthesis</keyword>
<protein>
    <recommendedName>
        <fullName evidence="9">Acetylglutamate kinase</fullName>
        <ecNumber evidence="9">2.7.2.8</ecNumber>
    </recommendedName>
    <alternativeName>
        <fullName evidence="9">N-acetyl-L-glutamate 5-phosphotransferase</fullName>
    </alternativeName>
    <alternativeName>
        <fullName evidence="9">NAG kinase</fullName>
        <shortName evidence="9">NAGK</shortName>
    </alternativeName>
</protein>
<feature type="domain" description="Aspartate/glutamate/uridylate kinase" evidence="10">
    <location>
        <begin position="24"/>
        <end position="273"/>
    </location>
</feature>
<dbReference type="PANTHER" id="PTHR23342">
    <property type="entry name" value="N-ACETYLGLUTAMATE SYNTHASE"/>
    <property type="match status" value="1"/>
</dbReference>
<dbReference type="HAMAP" id="MF_00082">
    <property type="entry name" value="ArgB"/>
    <property type="match status" value="1"/>
</dbReference>
<keyword evidence="9" id="KW-0963">Cytoplasm</keyword>
<keyword evidence="2 9" id="KW-0055">Arginine biosynthesis</keyword>
<comment type="function">
    <text evidence="9">Catalyzes the ATP-dependent phosphorylation of N-acetyl-L-glutamate.</text>
</comment>
<feature type="binding site" evidence="9">
    <location>
        <position position="194"/>
    </location>
    <ligand>
        <name>substrate</name>
    </ligand>
</feature>
<dbReference type="InterPro" id="IPR041727">
    <property type="entry name" value="NAGK-C"/>
</dbReference>
<evidence type="ECO:0000256" key="1">
    <source>
        <dbReference type="ARBA" id="ARBA00004828"/>
    </source>
</evidence>
<keyword evidence="7 9" id="KW-0067">ATP-binding</keyword>
<dbReference type="InterPro" id="IPR036393">
    <property type="entry name" value="AceGlu_kinase-like_sf"/>
</dbReference>
<reference evidence="11 12" key="1">
    <citation type="submission" date="2021-02" db="EMBL/GenBank/DDBJ databases">
        <title>Activity-based single-cell genomes from oceanic crustal fluid captures similar information to metagenomic and metatranscriptomic surveys with orders of magnitude less sampling.</title>
        <authorList>
            <person name="D'Angelo T.S."/>
            <person name="Orcutt B.N."/>
        </authorList>
    </citation>
    <scope>NUCLEOTIDE SEQUENCE [LARGE SCALE GENOMIC DNA]</scope>
    <source>
        <strain evidence="11">AH-315-G02</strain>
    </source>
</reference>
<evidence type="ECO:0000256" key="3">
    <source>
        <dbReference type="ARBA" id="ARBA00022605"/>
    </source>
</evidence>
<dbReference type="PIRSF" id="PIRSF000728">
    <property type="entry name" value="NAGK"/>
    <property type="match status" value="1"/>
</dbReference>
<feature type="binding site" evidence="9">
    <location>
        <begin position="64"/>
        <end position="65"/>
    </location>
    <ligand>
        <name>substrate</name>
    </ligand>
</feature>
<dbReference type="CDD" id="cd04250">
    <property type="entry name" value="AAK_NAGK-C"/>
    <property type="match status" value="1"/>
</dbReference>
<dbReference type="SUPFAM" id="SSF53633">
    <property type="entry name" value="Carbamate kinase-like"/>
    <property type="match status" value="1"/>
</dbReference>
<dbReference type="PANTHER" id="PTHR23342:SF0">
    <property type="entry name" value="N-ACETYLGLUTAMATE SYNTHASE, MITOCHONDRIAL"/>
    <property type="match status" value="1"/>
</dbReference>
<evidence type="ECO:0000256" key="5">
    <source>
        <dbReference type="ARBA" id="ARBA00022741"/>
    </source>
</evidence>
<dbReference type="EMBL" id="JAFITO010000007">
    <property type="protein sequence ID" value="MBN4068212.1"/>
    <property type="molecule type" value="Genomic_DNA"/>
</dbReference>
<dbReference type="Gene3D" id="3.40.1160.10">
    <property type="entry name" value="Acetylglutamate kinase-like"/>
    <property type="match status" value="1"/>
</dbReference>
<comment type="catalytic activity">
    <reaction evidence="8 9">
        <text>N-acetyl-L-glutamate + ATP = N-acetyl-L-glutamyl 5-phosphate + ADP</text>
        <dbReference type="Rhea" id="RHEA:14629"/>
        <dbReference type="ChEBI" id="CHEBI:30616"/>
        <dbReference type="ChEBI" id="CHEBI:44337"/>
        <dbReference type="ChEBI" id="CHEBI:57936"/>
        <dbReference type="ChEBI" id="CHEBI:456216"/>
        <dbReference type="EC" id="2.7.2.8"/>
    </reaction>
</comment>
<dbReference type="Pfam" id="PF00696">
    <property type="entry name" value="AA_kinase"/>
    <property type="match status" value="1"/>
</dbReference>
<evidence type="ECO:0000256" key="6">
    <source>
        <dbReference type="ARBA" id="ARBA00022777"/>
    </source>
</evidence>
<dbReference type="InterPro" id="IPR004662">
    <property type="entry name" value="AcgluKinase_fam"/>
</dbReference>
<evidence type="ECO:0000256" key="9">
    <source>
        <dbReference type="HAMAP-Rule" id="MF_00082"/>
    </source>
</evidence>
<keyword evidence="12" id="KW-1185">Reference proteome</keyword>
<organism evidence="11 12">
    <name type="scientific">Desulfotalea psychrophila</name>
    <dbReference type="NCBI Taxonomy" id="84980"/>
    <lineage>
        <taxon>Bacteria</taxon>
        <taxon>Pseudomonadati</taxon>
        <taxon>Thermodesulfobacteriota</taxon>
        <taxon>Desulfobulbia</taxon>
        <taxon>Desulfobulbales</taxon>
        <taxon>Desulfocapsaceae</taxon>
        <taxon>Desulfotalea</taxon>
    </lineage>
</organism>
<dbReference type="PRINTS" id="PR00474">
    <property type="entry name" value="GLU5KINASE"/>
</dbReference>
<comment type="pathway">
    <text evidence="1 9">Amino-acid biosynthesis; L-arginine biosynthesis; N(2)-acetyl-L-ornithine from L-glutamate: step 2/4.</text>
</comment>
<evidence type="ECO:0000313" key="12">
    <source>
        <dbReference type="Proteomes" id="UP000717534"/>
    </source>
</evidence>
<evidence type="ECO:0000256" key="4">
    <source>
        <dbReference type="ARBA" id="ARBA00022679"/>
    </source>
</evidence>
<comment type="similarity">
    <text evidence="9">Belongs to the acetylglutamate kinase family. ArgB subfamily.</text>
</comment>
<evidence type="ECO:0000313" key="11">
    <source>
        <dbReference type="EMBL" id="MBN4068212.1"/>
    </source>
</evidence>